<keyword evidence="1" id="KW-0732">Signal</keyword>
<proteinExistence type="predicted"/>
<dbReference type="AlphaFoldDB" id="A0A9D7SVB9"/>
<reference evidence="3 4" key="1">
    <citation type="submission" date="2020-10" db="EMBL/GenBank/DDBJ databases">
        <title>Connecting structure to function with the recovery of over 1000 high-quality activated sludge metagenome-assembled genomes encoding full-length rRNA genes using long-read sequencing.</title>
        <authorList>
            <person name="Singleton C.M."/>
            <person name="Petriglieri F."/>
            <person name="Kristensen J.M."/>
            <person name="Kirkegaard R.H."/>
            <person name="Michaelsen T.Y."/>
            <person name="Andersen M.H."/>
            <person name="Karst S.M."/>
            <person name="Dueholm M.S."/>
            <person name="Nielsen P.H."/>
            <person name="Albertsen M."/>
        </authorList>
    </citation>
    <scope>NUCLEOTIDE SEQUENCE [LARGE SCALE GENOMIC DNA]</scope>
    <source>
        <strain evidence="3">Ribe_18-Q3-R11-54_MAXAC.273</strain>
    </source>
</reference>
<accession>A0A9D7SVB9</accession>
<evidence type="ECO:0000313" key="3">
    <source>
        <dbReference type="EMBL" id="MBK9981589.1"/>
    </source>
</evidence>
<dbReference type="Pfam" id="PF06739">
    <property type="entry name" value="SBBP"/>
    <property type="match status" value="3"/>
</dbReference>
<name>A0A9D7SVB9_9BACT</name>
<dbReference type="PANTHER" id="PTHR35580:SF1">
    <property type="entry name" value="PHYTASE-LIKE DOMAIN-CONTAINING PROTEIN"/>
    <property type="match status" value="1"/>
</dbReference>
<dbReference type="SUPFAM" id="SSF49299">
    <property type="entry name" value="PKD domain"/>
    <property type="match status" value="1"/>
</dbReference>
<dbReference type="SUPFAM" id="SSF101898">
    <property type="entry name" value="NHL repeat"/>
    <property type="match status" value="1"/>
</dbReference>
<dbReference type="EMBL" id="JADKGY010000001">
    <property type="protein sequence ID" value="MBK9981589.1"/>
    <property type="molecule type" value="Genomic_DNA"/>
</dbReference>
<feature type="domain" description="Immunoglobulin" evidence="2">
    <location>
        <begin position="732"/>
        <end position="794"/>
    </location>
</feature>
<dbReference type="InterPro" id="IPR003599">
    <property type="entry name" value="Ig_sub"/>
</dbReference>
<sequence length="952" mass="99938">MKKLNSILLLAILGLSVNLKAQTPNLIWAKHMGASSTSGLSVPAEGRFIAVDVQGNVYTTGTFVHIADFDPGPGIFNLETNNFYDIAEIFVSKLDVNGNFLWAKQFRGDADVDDLINDYSNSIVVDANNNVYITGYFTGQVDFDPGLGVYDLNSSNGIGFVSKLDSMGNYVWTKQIPASGNYLAVNSFGNVSITGTFGGSVGDFDPGSGIYPLDSSHGDIFDLTLDVLGNFVWAKQFGGHGMISDESTSIAVDANGNVYTTGYFLGTADFDPSITESYNLTSSNQEDIFVSKLDANGNFVWAKDFKGSFIGMNLFTDVSNSIAVDGNGNAYTTGYFQGTVDFDPSENGTSNLITNDIDIFVSKLNTNGDFVWAKKMGGTTYIDQGRSIAVDANGNVYTTGIFAGTSDFDPGTAIHNLISADINTTDIFVSKLDANGNFVWAGHLGGIYNDFDNSITVNVNENVYTTGQFKGISDFDPGNGTYNLPSCYDDLNLEYYPDIFVAKLCFIETPTITGPTTFCQGSSITLTASTASSYLWSNGMTTQNINVSTSGNYSVTVSNASGCSAASTTITVIGNSYPPIPTITAGGTTTFCQGGSVMLTASLANSYLWSNGATTQTITVTSSGDYKVTVSNATGCSTSSTGMTTVTVLPLPPPVNVTADGPTTFCQGGSVILSAGAASSYLWSNGSTTQNITVSTSGNYTVTVMNANGCSASSTATMVTVHPLPIATITSSGPISFCQGNSVTLTAGPASSYLWSNGSTTQNITVSSSGNYTITVMNAGGCSASSVATSVTVNPLPLVDLGVDTILQQGQQIILDATGPGLTYFWSTGATTPTITVNSMGTYAVTVTNSQGCTSFDTIVVTFTTSTSDQRVKFKITVSPNPTDEIIHITCQGGSTSLAQIIDNLGKVIIEDTALVSDGVKRTLSLEKMPSGIYYLRLVGNGFTKTVSIVKQ</sequence>
<feature type="domain" description="Immunoglobulin" evidence="2">
    <location>
        <begin position="513"/>
        <end position="573"/>
    </location>
</feature>
<gene>
    <name evidence="3" type="ORF">IPP15_04050</name>
</gene>
<feature type="domain" description="Immunoglobulin" evidence="2">
    <location>
        <begin position="660"/>
        <end position="722"/>
    </location>
</feature>
<dbReference type="SMART" id="SM00409">
    <property type="entry name" value="IG"/>
    <property type="match status" value="3"/>
</dbReference>
<dbReference type="Gene3D" id="2.60.40.740">
    <property type="match status" value="1"/>
</dbReference>
<dbReference type="Proteomes" id="UP000808337">
    <property type="component" value="Unassembled WGS sequence"/>
</dbReference>
<dbReference type="Pfam" id="PF18962">
    <property type="entry name" value="Por_Secre_tail"/>
    <property type="match status" value="1"/>
</dbReference>
<feature type="chain" id="PRO_5039303137" evidence="1">
    <location>
        <begin position="22"/>
        <end position="952"/>
    </location>
</feature>
<dbReference type="InterPro" id="IPR026444">
    <property type="entry name" value="Secre_tail"/>
</dbReference>
<feature type="signal peptide" evidence="1">
    <location>
        <begin position="1"/>
        <end position="21"/>
    </location>
</feature>
<evidence type="ECO:0000259" key="2">
    <source>
        <dbReference type="SMART" id="SM00409"/>
    </source>
</evidence>
<evidence type="ECO:0000313" key="4">
    <source>
        <dbReference type="Proteomes" id="UP000808337"/>
    </source>
</evidence>
<dbReference type="PANTHER" id="PTHR35580">
    <property type="entry name" value="CELL SURFACE GLYCOPROTEIN (S-LAYER PROTEIN)-LIKE PROTEIN"/>
    <property type="match status" value="1"/>
</dbReference>
<dbReference type="InterPro" id="IPR010620">
    <property type="entry name" value="SBBP_repeat"/>
</dbReference>
<comment type="caution">
    <text evidence="3">The sequence shown here is derived from an EMBL/GenBank/DDBJ whole genome shotgun (WGS) entry which is preliminary data.</text>
</comment>
<dbReference type="InterPro" id="IPR052918">
    <property type="entry name" value="Motility_Chemotaxis_Reg"/>
</dbReference>
<protein>
    <submittedName>
        <fullName evidence="3">SBBP repeat-containing protein</fullName>
    </submittedName>
</protein>
<dbReference type="NCBIfam" id="TIGR04183">
    <property type="entry name" value="Por_Secre_tail"/>
    <property type="match status" value="1"/>
</dbReference>
<organism evidence="3 4">
    <name type="scientific">Candidatus Opimibacter skivensis</name>
    <dbReference type="NCBI Taxonomy" id="2982028"/>
    <lineage>
        <taxon>Bacteria</taxon>
        <taxon>Pseudomonadati</taxon>
        <taxon>Bacteroidota</taxon>
        <taxon>Saprospiria</taxon>
        <taxon>Saprospirales</taxon>
        <taxon>Saprospiraceae</taxon>
        <taxon>Candidatus Opimibacter</taxon>
    </lineage>
</organism>
<evidence type="ECO:0000256" key="1">
    <source>
        <dbReference type="SAM" id="SignalP"/>
    </source>
</evidence>
<dbReference type="InterPro" id="IPR035986">
    <property type="entry name" value="PKD_dom_sf"/>
</dbReference>